<evidence type="ECO:0000313" key="2">
    <source>
        <dbReference type="EMBL" id="MCD7108846.1"/>
    </source>
</evidence>
<accession>A0A9X1NT16</accession>
<keyword evidence="3" id="KW-1185">Reference proteome</keyword>
<comment type="caution">
    <text evidence="2">The sequence shown here is derived from an EMBL/GenBank/DDBJ whole genome shotgun (WGS) entry which is preliminary data.</text>
</comment>
<protein>
    <submittedName>
        <fullName evidence="2">YbhB/YbcL family Raf kinase inhibitor-like protein</fullName>
    </submittedName>
</protein>
<evidence type="ECO:0000256" key="1">
    <source>
        <dbReference type="SAM" id="SignalP"/>
    </source>
</evidence>
<dbReference type="Pfam" id="PF01161">
    <property type="entry name" value="PBP"/>
    <property type="match status" value="1"/>
</dbReference>
<feature type="chain" id="PRO_5040996475" evidence="1">
    <location>
        <begin position="26"/>
        <end position="187"/>
    </location>
</feature>
<dbReference type="CDD" id="cd00865">
    <property type="entry name" value="PEBP_bact_arch"/>
    <property type="match status" value="1"/>
</dbReference>
<dbReference type="InterPro" id="IPR008914">
    <property type="entry name" value="PEBP"/>
</dbReference>
<dbReference type="AlphaFoldDB" id="A0A9X1NT16"/>
<dbReference type="Gene3D" id="3.90.280.10">
    <property type="entry name" value="PEBP-like"/>
    <property type="match status" value="1"/>
</dbReference>
<evidence type="ECO:0000313" key="3">
    <source>
        <dbReference type="Proteomes" id="UP001139089"/>
    </source>
</evidence>
<dbReference type="InterPro" id="IPR005247">
    <property type="entry name" value="YbhB_YbcL/LppC-like"/>
</dbReference>
<keyword evidence="1" id="KW-0732">Signal</keyword>
<organism evidence="2 3">
    <name type="scientific">Rhizobium quercicola</name>
    <dbReference type="NCBI Taxonomy" id="2901226"/>
    <lineage>
        <taxon>Bacteria</taxon>
        <taxon>Pseudomonadati</taxon>
        <taxon>Pseudomonadota</taxon>
        <taxon>Alphaproteobacteria</taxon>
        <taxon>Hyphomicrobiales</taxon>
        <taxon>Rhizobiaceae</taxon>
        <taxon>Rhizobium/Agrobacterium group</taxon>
        <taxon>Rhizobium</taxon>
    </lineage>
</organism>
<dbReference type="SUPFAM" id="SSF49777">
    <property type="entry name" value="PEBP-like"/>
    <property type="match status" value="1"/>
</dbReference>
<dbReference type="PANTHER" id="PTHR30289:SF1">
    <property type="entry name" value="PEBP (PHOSPHATIDYLETHANOLAMINE-BINDING PROTEIN) FAMILY PROTEIN"/>
    <property type="match status" value="1"/>
</dbReference>
<gene>
    <name evidence="2" type="ORF">LRX75_07305</name>
</gene>
<name>A0A9X1NT16_9HYPH</name>
<feature type="signal peptide" evidence="1">
    <location>
        <begin position="1"/>
        <end position="25"/>
    </location>
</feature>
<dbReference type="InterPro" id="IPR036610">
    <property type="entry name" value="PEBP-like_sf"/>
</dbReference>
<dbReference type="Proteomes" id="UP001139089">
    <property type="component" value="Unassembled WGS sequence"/>
</dbReference>
<dbReference type="PANTHER" id="PTHR30289">
    <property type="entry name" value="UNCHARACTERIZED PROTEIN YBCL-RELATED"/>
    <property type="match status" value="1"/>
</dbReference>
<proteinExistence type="predicted"/>
<dbReference type="NCBIfam" id="TIGR00481">
    <property type="entry name" value="YbhB/YbcL family Raf kinase inhibitor-like protein"/>
    <property type="match status" value="1"/>
</dbReference>
<dbReference type="EMBL" id="JAJOZR010000004">
    <property type="protein sequence ID" value="MCD7108846.1"/>
    <property type="molecule type" value="Genomic_DNA"/>
</dbReference>
<reference evidence="2" key="1">
    <citation type="submission" date="2021-12" db="EMBL/GenBank/DDBJ databases">
        <authorList>
            <person name="Li Y."/>
        </authorList>
    </citation>
    <scope>NUCLEOTIDE SEQUENCE</scope>
    <source>
        <strain evidence="2">DKSPLA3</strain>
    </source>
</reference>
<sequence length="187" mass="19287">MSSAFINVRSILIGLTLLGSSAAQAEAQEFRVTSTSMSEGGRLSSAQIFKGFGCDGGNTSPQLSWSGAPAGTKSFAVTAYDPDAPTGSGWWHWNIVNIPVGETRLAASASGTEALPKGAVELKNDYGSVGFGGACPPSGVVHRYIFSVHALNVEALDLPKDASNALAGFMIGSTTIATARLTAVYNR</sequence>